<name>A0A1M4Y7L8_MARH1</name>
<evidence type="ECO:0000313" key="3">
    <source>
        <dbReference type="Proteomes" id="UP000184334"/>
    </source>
</evidence>
<gene>
    <name evidence="2" type="ORF">SAMN02745164_01615</name>
</gene>
<dbReference type="PROSITE" id="PS51257">
    <property type="entry name" value="PROKAR_LIPOPROTEIN"/>
    <property type="match status" value="1"/>
</dbReference>
<comment type="caution">
    <text evidence="2">The sequence shown here is derived from an EMBL/GenBank/DDBJ whole genome shotgun (WGS) entry which is preliminary data.</text>
</comment>
<proteinExistence type="predicted"/>
<protein>
    <recommendedName>
        <fullName evidence="4">Lipoprotein</fullName>
    </recommendedName>
</protein>
<dbReference type="RefSeq" id="WP_072865254.1">
    <property type="nucleotide sequence ID" value="NZ_FQUI01000028.1"/>
</dbReference>
<reference evidence="2" key="1">
    <citation type="submission" date="2016-11" db="EMBL/GenBank/DDBJ databases">
        <authorList>
            <person name="Varghese N."/>
            <person name="Submissions S."/>
        </authorList>
    </citation>
    <scope>NUCLEOTIDE SEQUENCE [LARGE SCALE GENOMIC DNA]</scope>
    <source>
        <strain evidence="2">DSM 16785</strain>
    </source>
</reference>
<sequence length="490" mass="57183">MKKVSVFLVILLLLVSLTSCLVKENDGVSEKTNATIAKEMLEVNKYKSVIELFESLAPKKPVVTKTIQYNAGSFSEIIGEATPLVFFNSRSNAGDEIRVPEEGYFDDYNGDTNYYSYFIMKRNEELDIDGDFKIELHILPKISSYLFERIEKYTVSENAWYIVDFYDENIIKYIDKYVSENEYYLSTEHEEVIDFCRNIEDEGYSLFLDDNKEFPSFLENIDDYIFDSFEEPTKNSTGTWWIHTKSTFDLGDYSKCSFKESERWYAEKDDVGSGIIKIERKKERYKYETIQRNKSEGMKKELSELTLVFRKKNNQHYGFSGTAYGSDNLRDHNENGDYFLNKFTLWENLEEVEDISNDNYKYFEVTEIQQDGESATTYYGTRTSYDAEDEITVVYGLTIKKGDKVPWFHMTLEKVSEENKAVKSISNNKTVLSYTEDGKIKIENAELKGGLFNGEYYNGVFIGTYEKNGKKYNVEINNVDVKVDNEEYVF</sequence>
<accession>A0A1M4Y7L8</accession>
<feature type="signal peptide" evidence="1">
    <location>
        <begin position="1"/>
        <end position="24"/>
    </location>
</feature>
<dbReference type="Proteomes" id="UP000184334">
    <property type="component" value="Unassembled WGS sequence"/>
</dbReference>
<feature type="chain" id="PRO_5011957094" description="Lipoprotein" evidence="1">
    <location>
        <begin position="25"/>
        <end position="490"/>
    </location>
</feature>
<keyword evidence="1" id="KW-0732">Signal</keyword>
<keyword evidence="3" id="KW-1185">Reference proteome</keyword>
<evidence type="ECO:0000256" key="1">
    <source>
        <dbReference type="SAM" id="SignalP"/>
    </source>
</evidence>
<dbReference type="AlphaFoldDB" id="A0A1M4Y7L8"/>
<evidence type="ECO:0008006" key="4">
    <source>
        <dbReference type="Google" id="ProtNLM"/>
    </source>
</evidence>
<organism evidence="2 3">
    <name type="scientific">Marinitoga hydrogenitolerans (strain DSM 16785 / JCM 12826 / AT1271)</name>
    <dbReference type="NCBI Taxonomy" id="1122195"/>
    <lineage>
        <taxon>Bacteria</taxon>
        <taxon>Thermotogati</taxon>
        <taxon>Thermotogota</taxon>
        <taxon>Thermotogae</taxon>
        <taxon>Petrotogales</taxon>
        <taxon>Petrotogaceae</taxon>
        <taxon>Marinitoga</taxon>
    </lineage>
</organism>
<evidence type="ECO:0000313" key="2">
    <source>
        <dbReference type="EMBL" id="SHF01606.1"/>
    </source>
</evidence>
<dbReference type="EMBL" id="FQUI01000028">
    <property type="protein sequence ID" value="SHF01606.1"/>
    <property type="molecule type" value="Genomic_DNA"/>
</dbReference>